<evidence type="ECO:0000256" key="8">
    <source>
        <dbReference type="ARBA" id="ARBA00022989"/>
    </source>
</evidence>
<comment type="function">
    <text evidence="13">Component of the F(0) channel, it forms part of the peripheral stalk, linking F(1) to F(0). The b'-subunit is a diverged and duplicated form of b found in plants and photosynthetic bacteria.</text>
</comment>
<reference evidence="17 18" key="1">
    <citation type="submission" date="2018-02" db="EMBL/GenBank/DDBJ databases">
        <title>Whole genome sequencing of endophytic bacterium.</title>
        <authorList>
            <person name="Eedara R."/>
            <person name="Podile A.R."/>
        </authorList>
    </citation>
    <scope>NUCLEOTIDE SEQUENCE [LARGE SCALE GENOMIC DNA]</scope>
    <source>
        <strain evidence="17 18">RP1T</strain>
    </source>
</reference>
<evidence type="ECO:0000256" key="4">
    <source>
        <dbReference type="ARBA" id="ARBA00022475"/>
    </source>
</evidence>
<evidence type="ECO:0000256" key="5">
    <source>
        <dbReference type="ARBA" id="ARBA00022547"/>
    </source>
</evidence>
<keyword evidence="4 15" id="KW-1003">Cell membrane</keyword>
<comment type="subunit">
    <text evidence="14 15">F-type ATPases have 2 components, F(1) - the catalytic core - and F(0) - the membrane proton channel. F(1) has five subunits: alpha(3), beta(3), gamma(1), delta(1), epsilon(1). F(0) has three main subunits: a(1), b(2) and c(10-14). The alpha and beta chains form an alternating ring which encloses part of the gamma chain. F(1) is attached to F(0) by a central stalk formed by the gamma and epsilon chains, while a peripheral stalk is formed by the delta and b chains.</text>
</comment>
<evidence type="ECO:0000256" key="12">
    <source>
        <dbReference type="ARBA" id="ARBA00025198"/>
    </source>
</evidence>
<keyword evidence="6 15" id="KW-0812">Transmembrane</keyword>
<evidence type="ECO:0000256" key="16">
    <source>
        <dbReference type="RuleBase" id="RU003848"/>
    </source>
</evidence>
<dbReference type="GO" id="GO:0045259">
    <property type="term" value="C:proton-transporting ATP synthase complex"/>
    <property type="evidence" value="ECO:0007669"/>
    <property type="project" value="UniProtKB-KW"/>
</dbReference>
<keyword evidence="3 15" id="KW-0813">Transport</keyword>
<sequence length="181" mass="18487">MAESHAGTEVPGDAHGAKGAFPPFDSSSFASQLVWLVIAFGLLYILMSKIALPRIAGILSERSAKIAADLAAAQKAKADSDEAVASYQTALIKARAKAQSIAAETRAAVTAETDTTRKSLEADLSAKLAAAEAKILATKQAALGNVNGIAVDATTAIVEQLLGKAPEPQTVQSAVDAAMAK</sequence>
<evidence type="ECO:0000256" key="9">
    <source>
        <dbReference type="ARBA" id="ARBA00023065"/>
    </source>
</evidence>
<keyword evidence="8 15" id="KW-1133">Transmembrane helix</keyword>
<organism evidence="17 18">
    <name type="scientific">Labrys okinawensis</name>
    <dbReference type="NCBI Taxonomy" id="346911"/>
    <lineage>
        <taxon>Bacteria</taxon>
        <taxon>Pseudomonadati</taxon>
        <taxon>Pseudomonadota</taxon>
        <taxon>Alphaproteobacteria</taxon>
        <taxon>Hyphomicrobiales</taxon>
        <taxon>Xanthobacteraceae</taxon>
        <taxon>Labrys</taxon>
    </lineage>
</organism>
<evidence type="ECO:0000256" key="1">
    <source>
        <dbReference type="ARBA" id="ARBA00004377"/>
    </source>
</evidence>
<evidence type="ECO:0000256" key="10">
    <source>
        <dbReference type="ARBA" id="ARBA00023136"/>
    </source>
</evidence>
<dbReference type="GO" id="GO:0046961">
    <property type="term" value="F:proton-transporting ATPase activity, rotational mechanism"/>
    <property type="evidence" value="ECO:0007669"/>
    <property type="project" value="TreeGrafter"/>
</dbReference>
<feature type="transmembrane region" description="Helical" evidence="15">
    <location>
        <begin position="33"/>
        <end position="52"/>
    </location>
</feature>
<protein>
    <recommendedName>
        <fullName evidence="15">ATP synthase subunit b</fullName>
    </recommendedName>
    <alternativeName>
        <fullName evidence="15">ATP synthase F(0) sector subunit b</fullName>
    </alternativeName>
    <alternativeName>
        <fullName evidence="15">ATPase subunit I</fullName>
    </alternativeName>
    <alternativeName>
        <fullName evidence="15">F-type ATPase subunit b</fullName>
        <shortName evidence="15">F-ATPase subunit b</shortName>
    </alternativeName>
</protein>
<comment type="function">
    <text evidence="12 15">F(1)F(0) ATP synthase produces ATP from ADP in the presence of a proton or sodium gradient. F-type ATPases consist of two structural domains, F(1) containing the extramembraneous catalytic core and F(0) containing the membrane proton channel, linked together by a central stalk and a peripheral stalk. During catalysis, ATP synthesis in the catalytic domain of F(1) is coupled via a rotary mechanism of the central stalk subunits to proton translocation.</text>
</comment>
<comment type="subcellular location">
    <subcellularLocation>
        <location evidence="1">Cell inner membrane</location>
        <topology evidence="1">Single-pass membrane protein</topology>
    </subcellularLocation>
    <subcellularLocation>
        <location evidence="15">Cell membrane</location>
        <topology evidence="15">Single-pass membrane protein</topology>
    </subcellularLocation>
</comment>
<keyword evidence="9 15" id="KW-0406">Ion transport</keyword>
<evidence type="ECO:0000256" key="15">
    <source>
        <dbReference type="HAMAP-Rule" id="MF_01398"/>
    </source>
</evidence>
<dbReference type="EMBL" id="PUEJ01000004">
    <property type="protein sequence ID" value="PRH87449.1"/>
    <property type="molecule type" value="Genomic_DNA"/>
</dbReference>
<dbReference type="AlphaFoldDB" id="A0A2S9QDL9"/>
<dbReference type="NCBIfam" id="NF006612">
    <property type="entry name" value="PRK09174.1"/>
    <property type="match status" value="1"/>
</dbReference>
<gene>
    <name evidence="15" type="primary">atpF</name>
    <name evidence="17" type="ORF">C5L14_12605</name>
</gene>
<evidence type="ECO:0000313" key="18">
    <source>
        <dbReference type="Proteomes" id="UP000237682"/>
    </source>
</evidence>
<evidence type="ECO:0000256" key="14">
    <source>
        <dbReference type="ARBA" id="ARBA00025830"/>
    </source>
</evidence>
<comment type="similarity">
    <text evidence="2 15 16">Belongs to the ATPase B chain family.</text>
</comment>
<evidence type="ECO:0000256" key="11">
    <source>
        <dbReference type="ARBA" id="ARBA00023310"/>
    </source>
</evidence>
<dbReference type="InterPro" id="IPR002146">
    <property type="entry name" value="ATP_synth_b/b'su_bac/chlpt"/>
</dbReference>
<dbReference type="Pfam" id="PF00430">
    <property type="entry name" value="ATP-synt_B"/>
    <property type="match status" value="1"/>
</dbReference>
<dbReference type="PANTHER" id="PTHR33445:SF1">
    <property type="entry name" value="ATP SYNTHASE SUBUNIT B"/>
    <property type="match status" value="1"/>
</dbReference>
<comment type="caution">
    <text evidence="17">The sequence shown here is derived from an EMBL/GenBank/DDBJ whole genome shotgun (WGS) entry which is preliminary data.</text>
</comment>
<evidence type="ECO:0000256" key="3">
    <source>
        <dbReference type="ARBA" id="ARBA00022448"/>
    </source>
</evidence>
<evidence type="ECO:0000313" key="17">
    <source>
        <dbReference type="EMBL" id="PRH87449.1"/>
    </source>
</evidence>
<dbReference type="Gene3D" id="6.10.250.1580">
    <property type="match status" value="1"/>
</dbReference>
<proteinExistence type="inferred from homology"/>
<dbReference type="RefSeq" id="WP_105862380.1">
    <property type="nucleotide sequence ID" value="NZ_PUEJ01000004.1"/>
</dbReference>
<accession>A0A2S9QDL9</accession>
<keyword evidence="11 15" id="KW-0066">ATP synthesis</keyword>
<keyword evidence="7 15" id="KW-0375">Hydrogen ion transport</keyword>
<evidence type="ECO:0000256" key="6">
    <source>
        <dbReference type="ARBA" id="ARBA00022692"/>
    </source>
</evidence>
<dbReference type="OrthoDB" id="9805716at2"/>
<evidence type="ECO:0000256" key="7">
    <source>
        <dbReference type="ARBA" id="ARBA00022781"/>
    </source>
</evidence>
<keyword evidence="5 15" id="KW-0138">CF(0)</keyword>
<dbReference type="Proteomes" id="UP000237682">
    <property type="component" value="Unassembled WGS sequence"/>
</dbReference>
<dbReference type="HAMAP" id="MF_01398">
    <property type="entry name" value="ATP_synth_b_bprime"/>
    <property type="match status" value="1"/>
</dbReference>
<dbReference type="CDD" id="cd06503">
    <property type="entry name" value="ATP-synt_Fo_b"/>
    <property type="match status" value="1"/>
</dbReference>
<dbReference type="GO" id="GO:0005886">
    <property type="term" value="C:plasma membrane"/>
    <property type="evidence" value="ECO:0007669"/>
    <property type="project" value="UniProtKB-SubCell"/>
</dbReference>
<dbReference type="InterPro" id="IPR050059">
    <property type="entry name" value="ATP_synthase_B_chain"/>
</dbReference>
<name>A0A2S9QDL9_9HYPH</name>
<evidence type="ECO:0000256" key="13">
    <source>
        <dbReference type="ARBA" id="ARBA00025614"/>
    </source>
</evidence>
<evidence type="ECO:0000256" key="2">
    <source>
        <dbReference type="ARBA" id="ARBA00005513"/>
    </source>
</evidence>
<dbReference type="PANTHER" id="PTHR33445">
    <property type="entry name" value="ATP SYNTHASE SUBUNIT B', CHLOROPLASTIC"/>
    <property type="match status" value="1"/>
</dbReference>
<dbReference type="GO" id="GO:0046933">
    <property type="term" value="F:proton-transporting ATP synthase activity, rotational mechanism"/>
    <property type="evidence" value="ECO:0007669"/>
    <property type="project" value="UniProtKB-UniRule"/>
</dbReference>
<keyword evidence="10 15" id="KW-0472">Membrane</keyword>
<keyword evidence="18" id="KW-1185">Reference proteome</keyword>